<keyword evidence="1" id="KW-0542">Nucleomorph</keyword>
<dbReference type="Proteomes" id="UP000243127">
    <property type="component" value="Nucleomorph 1"/>
</dbReference>
<dbReference type="InterPro" id="IPR036322">
    <property type="entry name" value="WD40_repeat_dom_sf"/>
</dbReference>
<organism evidence="1 2">
    <name type="scientific">Hemiselmis andersenii</name>
    <name type="common">Cryptophyte alga</name>
    <dbReference type="NCBI Taxonomy" id="464988"/>
    <lineage>
        <taxon>Eukaryota</taxon>
        <taxon>Cryptophyceae</taxon>
        <taxon>Cryptomonadales</taxon>
        <taxon>Hemiselmidaceae</taxon>
        <taxon>Hemiselmis</taxon>
    </lineage>
</organism>
<dbReference type="InterPro" id="IPR015943">
    <property type="entry name" value="WD40/YVTN_repeat-like_dom_sf"/>
</dbReference>
<gene>
    <name evidence="1" type="ORF">HAN_1g132</name>
</gene>
<dbReference type="EMBL" id="CP000881">
    <property type="protein sequence ID" value="ABW97971.1"/>
    <property type="molecule type" value="Genomic_DNA"/>
</dbReference>
<dbReference type="RefSeq" id="XP_001712296.1">
    <property type="nucleotide sequence ID" value="XM_001712244.1"/>
</dbReference>
<name>A9BKD8_HEMAN</name>
<dbReference type="AlphaFoldDB" id="A9BKD8"/>
<dbReference type="SUPFAM" id="SSF50978">
    <property type="entry name" value="WD40 repeat-like"/>
    <property type="match status" value="1"/>
</dbReference>
<sequence>MILIYSKNKNFIGIKESAFPDFKRKNVLFHEKIEKEKIKKILNFKKNQILYYTEEGNFKILEIFKKNKKNLIKTQDFSVKDFEIYGNSHIFGLLDNSILTWKKNNHKNWKIFAKILVKDTLDKIFILEKSNLMITTSSQYNKIKLWSFLGERILFCGQSSLEEKIASIATEKKNDYFAVGTLTGKVYLYNHNGILLNIIKHSKFYKKNFNRLKFFPLRFLEKNTLFCGGNGQQISKWDLRLGKAIQYWNGHPGEIEHIVSPQEEENSNPLYLLSSDNKGVVKKWDIRIGKELFSCRFPSEQIRSLTIN</sequence>
<proteinExistence type="predicted"/>
<geneLocation type="nucleomorph" evidence="1"/>
<protein>
    <submittedName>
        <fullName evidence="1">Uncharacterized protein</fullName>
    </submittedName>
</protein>
<evidence type="ECO:0000313" key="2">
    <source>
        <dbReference type="Proteomes" id="UP000243127"/>
    </source>
</evidence>
<dbReference type="GeneID" id="5739582"/>
<evidence type="ECO:0000313" key="1">
    <source>
        <dbReference type="EMBL" id="ABW97971.1"/>
    </source>
</evidence>
<accession>A9BKD8</accession>
<reference evidence="1 2" key="1">
    <citation type="journal article" date="2007" name="Proc. Natl. Acad. Sci. U.S.A.">
        <title>Nucleomorph genome of Hemiselmis andersenii reveals complete intron loss and compaction as a driver of protein structure and function.</title>
        <authorList>
            <person name="Lane C.E."/>
            <person name="van den Heuvel K."/>
            <person name="Kozera C."/>
            <person name="Curtis B.A."/>
            <person name="Parsons B.J."/>
            <person name="Bowman S."/>
            <person name="Archibald J.M."/>
        </authorList>
    </citation>
    <scope>NUCLEOTIDE SEQUENCE [LARGE SCALE GENOMIC DNA]</scope>
    <source>
        <strain evidence="1 2">CCMP644</strain>
    </source>
</reference>
<dbReference type="Gene3D" id="2.130.10.10">
    <property type="entry name" value="YVTN repeat-like/Quinoprotein amine dehydrogenase"/>
    <property type="match status" value="1"/>
</dbReference>